<gene>
    <name evidence="1" type="ORF">OSCT_2885</name>
</gene>
<organism evidence="1 2">
    <name type="scientific">Oscillochloris trichoides DG-6</name>
    <dbReference type="NCBI Taxonomy" id="765420"/>
    <lineage>
        <taxon>Bacteria</taxon>
        <taxon>Bacillati</taxon>
        <taxon>Chloroflexota</taxon>
        <taxon>Chloroflexia</taxon>
        <taxon>Chloroflexales</taxon>
        <taxon>Chloroflexineae</taxon>
        <taxon>Oscillochloridaceae</taxon>
        <taxon>Oscillochloris</taxon>
    </lineage>
</organism>
<dbReference type="eggNOG" id="ENOG5030IRV">
    <property type="taxonomic scope" value="Bacteria"/>
</dbReference>
<proteinExistence type="predicted"/>
<dbReference type="Gene3D" id="1.20.5.2050">
    <property type="match status" value="1"/>
</dbReference>
<dbReference type="Proteomes" id="UP000054010">
    <property type="component" value="Unassembled WGS sequence"/>
</dbReference>
<evidence type="ECO:0000313" key="1">
    <source>
        <dbReference type="EMBL" id="EFO79222.1"/>
    </source>
</evidence>
<dbReference type="AlphaFoldDB" id="E1IHU7"/>
<sequence length="219" mass="24850">MDEQFATSLPSHGEATITPCMVDDHLAALRYEPPPLVADEMLASLLAERNTTSQDEALAALRATAMPDPKTLPVRLRPKTTKHKGITRIDHPAKRTFGYFVRVTWNKQRRSKFFSDSVYGDRLAALSAALDWRNAAERELGKPRTERQVIGVSRTSTGIVGVRRTVKDGREVYEATWRDGNRIRRTSYSIAKHGERRALALARRAREKFEKARHRMPAE</sequence>
<accession>E1IHU7</accession>
<protein>
    <submittedName>
        <fullName evidence="1">Pathogenesis-related transcriptional factor and ERF protein</fullName>
    </submittedName>
</protein>
<dbReference type="OrthoDB" id="154347at2"/>
<dbReference type="EMBL" id="ADVR01000120">
    <property type="protein sequence ID" value="EFO79222.1"/>
    <property type="molecule type" value="Genomic_DNA"/>
</dbReference>
<reference evidence="1 2" key="1">
    <citation type="journal article" date="2011" name="J. Bacteriol.">
        <title>Draft genome sequence of the anoxygenic filamentous phototrophic bacterium Oscillochloris trichoides subsp. DG-6.</title>
        <authorList>
            <person name="Kuznetsov B.B."/>
            <person name="Ivanovsky R.N."/>
            <person name="Keppen O.I."/>
            <person name="Sukhacheva M.V."/>
            <person name="Bumazhkin B.K."/>
            <person name="Patutina E.O."/>
            <person name="Beletsky A.V."/>
            <person name="Mardanov A.V."/>
            <person name="Baslerov R.V."/>
            <person name="Panteleeva A.N."/>
            <person name="Kolganova T.V."/>
            <person name="Ravin N.V."/>
            <person name="Skryabin K.G."/>
        </authorList>
    </citation>
    <scope>NUCLEOTIDE SEQUENCE [LARGE SCALE GENOMIC DNA]</scope>
    <source>
        <strain evidence="1 2">DG-6</strain>
    </source>
</reference>
<comment type="caution">
    <text evidence="1">The sequence shown here is derived from an EMBL/GenBank/DDBJ whole genome shotgun (WGS) entry which is preliminary data.</text>
</comment>
<keyword evidence="2" id="KW-1185">Reference proteome</keyword>
<evidence type="ECO:0000313" key="2">
    <source>
        <dbReference type="Proteomes" id="UP000054010"/>
    </source>
</evidence>
<name>E1IHU7_9CHLR</name>
<dbReference type="HOGENOM" id="CLU_1275807_0_0_0"/>